<reference evidence="2" key="1">
    <citation type="submission" date="2021-02" db="EMBL/GenBank/DDBJ databases">
        <authorList>
            <person name="Nowell W R."/>
        </authorList>
    </citation>
    <scope>NUCLEOTIDE SEQUENCE</scope>
</reference>
<dbReference type="Proteomes" id="UP000663842">
    <property type="component" value="Unassembled WGS sequence"/>
</dbReference>
<gene>
    <name evidence="1" type="ORF">BYL167_LOCUS9862</name>
    <name evidence="3" type="ORF">SMN809_LOCUS77132</name>
    <name evidence="2" type="ORF">UXM345_LOCUS20506</name>
</gene>
<dbReference type="AlphaFoldDB" id="A0A819TZM1"/>
<comment type="caution">
    <text evidence="2">The sequence shown here is derived from an EMBL/GenBank/DDBJ whole genome shotgun (WGS) entry which is preliminary data.</text>
</comment>
<organism evidence="2 4">
    <name type="scientific">Rotaria magnacalcarata</name>
    <dbReference type="NCBI Taxonomy" id="392030"/>
    <lineage>
        <taxon>Eukaryota</taxon>
        <taxon>Metazoa</taxon>
        <taxon>Spiralia</taxon>
        <taxon>Gnathifera</taxon>
        <taxon>Rotifera</taxon>
        <taxon>Eurotatoria</taxon>
        <taxon>Bdelloidea</taxon>
        <taxon>Philodinida</taxon>
        <taxon>Philodinidae</taxon>
        <taxon>Rotaria</taxon>
    </lineage>
</organism>
<protein>
    <submittedName>
        <fullName evidence="2">Uncharacterized protein</fullName>
    </submittedName>
</protein>
<name>A0A819TZM1_9BILA</name>
<evidence type="ECO:0000313" key="1">
    <source>
        <dbReference type="EMBL" id="CAF3928303.1"/>
    </source>
</evidence>
<proteinExistence type="predicted"/>
<evidence type="ECO:0000313" key="3">
    <source>
        <dbReference type="EMBL" id="CAF5206759.1"/>
    </source>
</evidence>
<dbReference type="Proteomes" id="UP000676336">
    <property type="component" value="Unassembled WGS sequence"/>
</dbReference>
<sequence length="109" mass="12884">MMVNKKIPCSMEIKRKTTPVNLEDFSVVWLDAKMFTTGDCEDTSDYKTFDKSDQCTDYIASLTECRLSYDGNNIEKEKIHDFKYNYKLSDAIRWYKCDSFVYRLLNQAL</sequence>
<evidence type="ECO:0000313" key="2">
    <source>
        <dbReference type="EMBL" id="CAF4072075.1"/>
    </source>
</evidence>
<evidence type="ECO:0000313" key="4">
    <source>
        <dbReference type="Proteomes" id="UP000663842"/>
    </source>
</evidence>
<accession>A0A819TZM1</accession>
<dbReference type="EMBL" id="CAJOBH010002897">
    <property type="protein sequence ID" value="CAF3928303.1"/>
    <property type="molecule type" value="Genomic_DNA"/>
</dbReference>
<dbReference type="EMBL" id="CAJOBF010003064">
    <property type="protein sequence ID" value="CAF4072075.1"/>
    <property type="molecule type" value="Genomic_DNA"/>
</dbReference>
<dbReference type="EMBL" id="CAJOBI010336568">
    <property type="protein sequence ID" value="CAF5206759.1"/>
    <property type="molecule type" value="Genomic_DNA"/>
</dbReference>
<dbReference type="Proteomes" id="UP000681967">
    <property type="component" value="Unassembled WGS sequence"/>
</dbReference>